<dbReference type="AlphaFoldDB" id="A0A5J4TSV0"/>
<evidence type="ECO:0000313" key="2">
    <source>
        <dbReference type="Proteomes" id="UP000324800"/>
    </source>
</evidence>
<comment type="caution">
    <text evidence="1">The sequence shown here is derived from an EMBL/GenBank/DDBJ whole genome shotgun (WGS) entry which is preliminary data.</text>
</comment>
<protein>
    <submittedName>
        <fullName evidence="1">Uncharacterized protein</fullName>
    </submittedName>
</protein>
<accession>A0A5J4TSV0</accession>
<gene>
    <name evidence="1" type="ORF">EZS28_043470</name>
</gene>
<organism evidence="1 2">
    <name type="scientific">Streblomastix strix</name>
    <dbReference type="NCBI Taxonomy" id="222440"/>
    <lineage>
        <taxon>Eukaryota</taxon>
        <taxon>Metamonada</taxon>
        <taxon>Preaxostyla</taxon>
        <taxon>Oxymonadida</taxon>
        <taxon>Streblomastigidae</taxon>
        <taxon>Streblomastix</taxon>
    </lineage>
</organism>
<feature type="non-terminal residue" evidence="1">
    <location>
        <position position="1"/>
    </location>
</feature>
<dbReference type="Proteomes" id="UP000324800">
    <property type="component" value="Unassembled WGS sequence"/>
</dbReference>
<dbReference type="EMBL" id="SNRW01026151">
    <property type="protein sequence ID" value="KAA6361003.1"/>
    <property type="molecule type" value="Genomic_DNA"/>
</dbReference>
<name>A0A5J4TSV0_9EUKA</name>
<reference evidence="1 2" key="1">
    <citation type="submission" date="2019-03" db="EMBL/GenBank/DDBJ databases">
        <title>Single cell metagenomics reveals metabolic interactions within the superorganism composed of flagellate Streblomastix strix and complex community of Bacteroidetes bacteria on its surface.</title>
        <authorList>
            <person name="Treitli S.C."/>
            <person name="Kolisko M."/>
            <person name="Husnik F."/>
            <person name="Keeling P."/>
            <person name="Hampl V."/>
        </authorList>
    </citation>
    <scope>NUCLEOTIDE SEQUENCE [LARGE SCALE GENOMIC DNA]</scope>
    <source>
        <strain evidence="1">ST1C</strain>
    </source>
</reference>
<evidence type="ECO:0000313" key="1">
    <source>
        <dbReference type="EMBL" id="KAA6361003.1"/>
    </source>
</evidence>
<proteinExistence type="predicted"/>
<sequence length="89" mass="9278">ASSPTSFNRVSGSGGIAASPVRALGSANRASMLKSDSLAILLGIIFGGSDDQISLNHGSAYLSPLVVKVSTRQLKDKSQRLPLNEFLFS</sequence>